<reference evidence="14" key="1">
    <citation type="journal article" date="2023" name="Mol. Phylogenet. Evol.">
        <title>Genome-scale phylogeny and comparative genomics of the fungal order Sordariales.</title>
        <authorList>
            <person name="Hensen N."/>
            <person name="Bonometti L."/>
            <person name="Westerberg I."/>
            <person name="Brannstrom I.O."/>
            <person name="Guillou S."/>
            <person name="Cros-Aarteil S."/>
            <person name="Calhoun S."/>
            <person name="Haridas S."/>
            <person name="Kuo A."/>
            <person name="Mondo S."/>
            <person name="Pangilinan J."/>
            <person name="Riley R."/>
            <person name="LaButti K."/>
            <person name="Andreopoulos B."/>
            <person name="Lipzen A."/>
            <person name="Chen C."/>
            <person name="Yan M."/>
            <person name="Daum C."/>
            <person name="Ng V."/>
            <person name="Clum A."/>
            <person name="Steindorff A."/>
            <person name="Ohm R.A."/>
            <person name="Martin F."/>
            <person name="Silar P."/>
            <person name="Natvig D.O."/>
            <person name="Lalanne C."/>
            <person name="Gautier V."/>
            <person name="Ament-Velasquez S.L."/>
            <person name="Kruys A."/>
            <person name="Hutchinson M.I."/>
            <person name="Powell A.J."/>
            <person name="Barry K."/>
            <person name="Miller A.N."/>
            <person name="Grigoriev I.V."/>
            <person name="Debuchy R."/>
            <person name="Gladieux P."/>
            <person name="Hiltunen Thoren M."/>
            <person name="Johannesson H."/>
        </authorList>
    </citation>
    <scope>NUCLEOTIDE SEQUENCE</scope>
    <source>
        <strain evidence="14">CBS 757.83</strain>
    </source>
</reference>
<comment type="catalytic activity">
    <reaction evidence="11">
        <text>XTP + H2O = XDP + phosphate + H(+)</text>
        <dbReference type="Rhea" id="RHEA:28406"/>
        <dbReference type="ChEBI" id="CHEBI:15377"/>
        <dbReference type="ChEBI" id="CHEBI:15378"/>
        <dbReference type="ChEBI" id="CHEBI:43474"/>
        <dbReference type="ChEBI" id="CHEBI:59884"/>
        <dbReference type="ChEBI" id="CHEBI:61314"/>
        <dbReference type="EC" id="3.6.1.73"/>
    </reaction>
</comment>
<sequence>MPPQDEPTTEPTPTEAAPLIPPAGTAITSSVVPDTSTSPEPLTIVVASQNPVKIRAAHNAFIRIAGTTTPGWHAVRGVSVPSGVPDQPVSDAETLLGARNRAERAREREPEADYWVGIEGGVDFDPEDAAEEVMRSFAWVVVLGRDAADSKSEGGRMVLGKARTATYYLPRETSRLVKGGMELGHADEVVFGGRNSKQKNGSVGLLTGDVIDRGGYYEEAAVLALIPFRNPGLTF</sequence>
<protein>
    <recommendedName>
        <fullName evidence="9">inosine/xanthosine triphosphatase</fullName>
        <ecNumber evidence="9">3.6.1.73</ecNumber>
    </recommendedName>
</protein>
<keyword evidence="4" id="KW-0547">Nucleotide-binding</keyword>
<comment type="cofactor">
    <cofactor evidence="2">
        <name>Mg(2+)</name>
        <dbReference type="ChEBI" id="CHEBI:18420"/>
    </cofactor>
</comment>
<keyword evidence="15" id="KW-1185">Reference proteome</keyword>
<comment type="cofactor">
    <cofactor evidence="1">
        <name>Mn(2+)</name>
        <dbReference type="ChEBI" id="CHEBI:29035"/>
    </cofactor>
</comment>
<dbReference type="Proteomes" id="UP001305647">
    <property type="component" value="Unassembled WGS sequence"/>
</dbReference>
<evidence type="ECO:0000313" key="14">
    <source>
        <dbReference type="EMBL" id="KAK4097022.1"/>
    </source>
</evidence>
<dbReference type="GO" id="GO:0006772">
    <property type="term" value="P:thiamine metabolic process"/>
    <property type="evidence" value="ECO:0007669"/>
    <property type="project" value="TreeGrafter"/>
</dbReference>
<dbReference type="InterPro" id="IPR029001">
    <property type="entry name" value="ITPase-like_fam"/>
</dbReference>
<keyword evidence="8" id="KW-0464">Manganese</keyword>
<dbReference type="Pfam" id="PF01931">
    <property type="entry name" value="NTPase_I-T"/>
    <property type="match status" value="1"/>
</dbReference>
<evidence type="ECO:0000256" key="1">
    <source>
        <dbReference type="ARBA" id="ARBA00001936"/>
    </source>
</evidence>
<evidence type="ECO:0000256" key="7">
    <source>
        <dbReference type="ARBA" id="ARBA00023080"/>
    </source>
</evidence>
<dbReference type="InterPro" id="IPR026533">
    <property type="entry name" value="NTPase/PRRC1"/>
</dbReference>
<dbReference type="GO" id="GO:0103023">
    <property type="term" value="F:ITPase activity"/>
    <property type="evidence" value="ECO:0007669"/>
    <property type="project" value="UniProtKB-EC"/>
</dbReference>
<dbReference type="GO" id="GO:0000166">
    <property type="term" value="F:nucleotide binding"/>
    <property type="evidence" value="ECO:0007669"/>
    <property type="project" value="UniProtKB-KW"/>
</dbReference>
<name>A0AAN6PSA4_9PEZI</name>
<keyword evidence="7" id="KW-0546">Nucleotide metabolism</keyword>
<organism evidence="14 15">
    <name type="scientific">Parathielavia hyrcaniae</name>
    <dbReference type="NCBI Taxonomy" id="113614"/>
    <lineage>
        <taxon>Eukaryota</taxon>
        <taxon>Fungi</taxon>
        <taxon>Dikarya</taxon>
        <taxon>Ascomycota</taxon>
        <taxon>Pezizomycotina</taxon>
        <taxon>Sordariomycetes</taxon>
        <taxon>Sordariomycetidae</taxon>
        <taxon>Sordariales</taxon>
        <taxon>Chaetomiaceae</taxon>
        <taxon>Parathielavia</taxon>
    </lineage>
</organism>
<dbReference type="PANTHER" id="PTHR34699">
    <property type="match status" value="1"/>
</dbReference>
<accession>A0AAN6PSA4</accession>
<evidence type="ECO:0000256" key="4">
    <source>
        <dbReference type="ARBA" id="ARBA00022741"/>
    </source>
</evidence>
<evidence type="ECO:0000259" key="13">
    <source>
        <dbReference type="Pfam" id="PF01931"/>
    </source>
</evidence>
<dbReference type="FunFam" id="3.90.950.10:FF:000002">
    <property type="entry name" value="Inosine/xanthosine triphosphatase"/>
    <property type="match status" value="1"/>
</dbReference>
<dbReference type="SUPFAM" id="SSF52972">
    <property type="entry name" value="ITPase-like"/>
    <property type="match status" value="1"/>
</dbReference>
<dbReference type="EMBL" id="MU863688">
    <property type="protein sequence ID" value="KAK4097022.1"/>
    <property type="molecule type" value="Genomic_DNA"/>
</dbReference>
<evidence type="ECO:0000256" key="10">
    <source>
        <dbReference type="ARBA" id="ARBA00048174"/>
    </source>
</evidence>
<evidence type="ECO:0000256" key="3">
    <source>
        <dbReference type="ARBA" id="ARBA00022723"/>
    </source>
</evidence>
<dbReference type="InterPro" id="IPR050299">
    <property type="entry name" value="YjjX_NTPase"/>
</dbReference>
<feature type="compositionally biased region" description="Low complexity" evidence="12">
    <location>
        <begin position="9"/>
        <end position="18"/>
    </location>
</feature>
<comment type="caution">
    <text evidence="14">The sequence shown here is derived from an EMBL/GenBank/DDBJ whole genome shotgun (WGS) entry which is preliminary data.</text>
</comment>
<evidence type="ECO:0000256" key="9">
    <source>
        <dbReference type="ARBA" id="ARBA00038901"/>
    </source>
</evidence>
<dbReference type="EC" id="3.6.1.73" evidence="9"/>
<feature type="domain" description="Non-canonical purine NTP phosphatase/PRRC1" evidence="13">
    <location>
        <begin position="47"/>
        <end position="228"/>
    </location>
</feature>
<evidence type="ECO:0000256" key="12">
    <source>
        <dbReference type="SAM" id="MobiDB-lite"/>
    </source>
</evidence>
<dbReference type="PANTHER" id="PTHR34699:SF2">
    <property type="entry name" value="NON-CANONICAL PURINE NTP PHOSPHATASE_PRRC1 DOMAIN-CONTAINING PROTEIN"/>
    <property type="match status" value="1"/>
</dbReference>
<evidence type="ECO:0000256" key="8">
    <source>
        <dbReference type="ARBA" id="ARBA00023211"/>
    </source>
</evidence>
<feature type="region of interest" description="Disordered" evidence="12">
    <location>
        <begin position="1"/>
        <end position="38"/>
    </location>
</feature>
<evidence type="ECO:0000256" key="6">
    <source>
        <dbReference type="ARBA" id="ARBA00022842"/>
    </source>
</evidence>
<keyword evidence="5" id="KW-0378">Hydrolase</keyword>
<keyword evidence="6" id="KW-0460">Magnesium</keyword>
<reference evidence="14" key="2">
    <citation type="submission" date="2023-05" db="EMBL/GenBank/DDBJ databases">
        <authorList>
            <consortium name="Lawrence Berkeley National Laboratory"/>
            <person name="Steindorff A."/>
            <person name="Hensen N."/>
            <person name="Bonometti L."/>
            <person name="Westerberg I."/>
            <person name="Brannstrom I.O."/>
            <person name="Guillou S."/>
            <person name="Cros-Aarteil S."/>
            <person name="Calhoun S."/>
            <person name="Haridas S."/>
            <person name="Kuo A."/>
            <person name="Mondo S."/>
            <person name="Pangilinan J."/>
            <person name="Riley R."/>
            <person name="Labutti K."/>
            <person name="Andreopoulos B."/>
            <person name="Lipzen A."/>
            <person name="Chen C."/>
            <person name="Yanf M."/>
            <person name="Daum C."/>
            <person name="Ng V."/>
            <person name="Clum A."/>
            <person name="Ohm R."/>
            <person name="Martin F."/>
            <person name="Silar P."/>
            <person name="Natvig D."/>
            <person name="Lalanne C."/>
            <person name="Gautier V."/>
            <person name="Ament-Velasquez S.L."/>
            <person name="Kruys A."/>
            <person name="Hutchinson M.I."/>
            <person name="Powell A.J."/>
            <person name="Barry K."/>
            <person name="Miller A.N."/>
            <person name="Grigoriev I.V."/>
            <person name="Debuchy R."/>
            <person name="Gladieux P."/>
            <person name="Thoren M.H."/>
            <person name="Johannesson H."/>
        </authorList>
    </citation>
    <scope>NUCLEOTIDE SEQUENCE</scope>
    <source>
        <strain evidence="14">CBS 757.83</strain>
    </source>
</reference>
<gene>
    <name evidence="14" type="ORF">N658DRAFT_434958</name>
</gene>
<dbReference type="AlphaFoldDB" id="A0AAN6PSA4"/>
<evidence type="ECO:0000256" key="11">
    <source>
        <dbReference type="ARBA" id="ARBA00048781"/>
    </source>
</evidence>
<feature type="compositionally biased region" description="Low complexity" evidence="12">
    <location>
        <begin position="28"/>
        <end position="38"/>
    </location>
</feature>
<dbReference type="GO" id="GO:0046872">
    <property type="term" value="F:metal ion binding"/>
    <property type="evidence" value="ECO:0007669"/>
    <property type="project" value="UniProtKB-KW"/>
</dbReference>
<proteinExistence type="predicted"/>
<evidence type="ECO:0000256" key="2">
    <source>
        <dbReference type="ARBA" id="ARBA00001946"/>
    </source>
</evidence>
<evidence type="ECO:0000256" key="5">
    <source>
        <dbReference type="ARBA" id="ARBA00022801"/>
    </source>
</evidence>
<comment type="catalytic activity">
    <reaction evidence="10">
        <text>ITP + H2O = IDP + phosphate + H(+)</text>
        <dbReference type="Rhea" id="RHEA:28330"/>
        <dbReference type="ChEBI" id="CHEBI:15377"/>
        <dbReference type="ChEBI" id="CHEBI:15378"/>
        <dbReference type="ChEBI" id="CHEBI:43474"/>
        <dbReference type="ChEBI" id="CHEBI:58280"/>
        <dbReference type="ChEBI" id="CHEBI:61402"/>
        <dbReference type="EC" id="3.6.1.73"/>
    </reaction>
</comment>
<keyword evidence="3" id="KW-0479">Metal-binding</keyword>
<dbReference type="Gene3D" id="3.90.950.10">
    <property type="match status" value="1"/>
</dbReference>
<evidence type="ECO:0000313" key="15">
    <source>
        <dbReference type="Proteomes" id="UP001305647"/>
    </source>
</evidence>
<dbReference type="GO" id="GO:0009117">
    <property type="term" value="P:nucleotide metabolic process"/>
    <property type="evidence" value="ECO:0007669"/>
    <property type="project" value="UniProtKB-KW"/>
</dbReference>